<proteinExistence type="predicted"/>
<comment type="caution">
    <text evidence="1">The sequence shown here is derived from an EMBL/GenBank/DDBJ whole genome shotgun (WGS) entry which is preliminary data.</text>
</comment>
<protein>
    <submittedName>
        <fullName evidence="1">Uncharacterized protein</fullName>
    </submittedName>
</protein>
<evidence type="ECO:0000313" key="1">
    <source>
        <dbReference type="EMBL" id="KAE9358038.1"/>
    </source>
</evidence>
<dbReference type="Proteomes" id="UP000486351">
    <property type="component" value="Unassembled WGS sequence"/>
</dbReference>
<reference evidence="1 2" key="1">
    <citation type="submission" date="2018-09" db="EMBL/GenBank/DDBJ databases">
        <title>Genomic investigation of the strawberry pathogen Phytophthora fragariae indicates pathogenicity is determined by transcriptional variation in three key races.</title>
        <authorList>
            <person name="Adams T.M."/>
            <person name="Armitage A.D."/>
            <person name="Sobczyk M.K."/>
            <person name="Bates H.J."/>
            <person name="Dunwell J.M."/>
            <person name="Nellist C.F."/>
            <person name="Harrison R.J."/>
        </authorList>
    </citation>
    <scope>NUCLEOTIDE SEQUENCE [LARGE SCALE GENOMIC DNA]</scope>
    <source>
        <strain evidence="1 2">NOV-77</strain>
    </source>
</reference>
<evidence type="ECO:0000313" key="2">
    <source>
        <dbReference type="Proteomes" id="UP000486351"/>
    </source>
</evidence>
<organism evidence="1 2">
    <name type="scientific">Phytophthora fragariae</name>
    <dbReference type="NCBI Taxonomy" id="53985"/>
    <lineage>
        <taxon>Eukaryota</taxon>
        <taxon>Sar</taxon>
        <taxon>Stramenopiles</taxon>
        <taxon>Oomycota</taxon>
        <taxon>Peronosporomycetes</taxon>
        <taxon>Peronosporales</taxon>
        <taxon>Peronosporaceae</taxon>
        <taxon>Phytophthora</taxon>
    </lineage>
</organism>
<gene>
    <name evidence="1" type="ORF">PF008_g2868</name>
</gene>
<dbReference type="AlphaFoldDB" id="A0A6G0SFV5"/>
<accession>A0A6G0SFV5</accession>
<dbReference type="EMBL" id="QXFY01000083">
    <property type="protein sequence ID" value="KAE9358038.1"/>
    <property type="molecule type" value="Genomic_DNA"/>
</dbReference>
<sequence>MTRGALREKVSRFRGELLPDILPLCVTEAKAEVNNKVVQSMGSTLVKRLREDSPVNSFGCVRVEIFLLMLLISHTIFQGIEVNCHFGPRTIMDIPEFQIGRSMVAFT</sequence>
<name>A0A6G0SFV5_9STRA</name>